<dbReference type="PANTHER" id="PTHR33712">
    <property type="entry name" value="LIGHT-INDEPENDENT PROTOCHLOROPHYLLIDE REDUCTASE SUBUNIT B"/>
    <property type="match status" value="1"/>
</dbReference>
<dbReference type="InterPro" id="IPR000318">
    <property type="entry name" value="Nase_comp1_CS"/>
</dbReference>
<comment type="caution">
    <text evidence="8">The sequence shown here is derived from an EMBL/GenBank/DDBJ whole genome shotgun (WGS) entry which is preliminary data.</text>
</comment>
<dbReference type="PANTHER" id="PTHR33712:SF7">
    <property type="entry name" value="LIGHT-INDEPENDENT PROTOCHLOROPHYLLIDE REDUCTASE SUBUNIT B"/>
    <property type="match status" value="1"/>
</dbReference>
<evidence type="ECO:0000256" key="2">
    <source>
        <dbReference type="ARBA" id="ARBA00005155"/>
    </source>
</evidence>
<evidence type="ECO:0000256" key="4">
    <source>
        <dbReference type="ARBA" id="ARBA00013282"/>
    </source>
</evidence>
<feature type="compositionally biased region" description="Basic and acidic residues" evidence="7">
    <location>
        <begin position="442"/>
        <end position="452"/>
    </location>
</feature>
<dbReference type="InterPro" id="IPR005975">
    <property type="entry name" value="Nase_Mo-Fe_CF"/>
</dbReference>
<dbReference type="GO" id="GO:0065003">
    <property type="term" value="P:protein-containing complex assembly"/>
    <property type="evidence" value="ECO:0007669"/>
    <property type="project" value="InterPro"/>
</dbReference>
<dbReference type="NCBIfam" id="TIGR01285">
    <property type="entry name" value="nifN"/>
    <property type="match status" value="1"/>
</dbReference>
<dbReference type="CDD" id="cd01966">
    <property type="entry name" value="Nitrogenase_NifN_1"/>
    <property type="match status" value="1"/>
</dbReference>
<dbReference type="PROSITE" id="PS00699">
    <property type="entry name" value="NITROGENASE_1_1"/>
    <property type="match status" value="1"/>
</dbReference>
<protein>
    <recommendedName>
        <fullName evidence="4">Nitrogenase iron-molybdenum cofactor biosynthesis protein NifN</fullName>
    </recommendedName>
</protein>
<dbReference type="SUPFAM" id="SSF53807">
    <property type="entry name" value="Helical backbone' metal receptor"/>
    <property type="match status" value="1"/>
</dbReference>
<proteinExistence type="inferred from homology"/>
<evidence type="ECO:0000256" key="1">
    <source>
        <dbReference type="ARBA" id="ARBA00003171"/>
    </source>
</evidence>
<gene>
    <name evidence="8" type="ORF">C4900_13465</name>
</gene>
<dbReference type="UniPathway" id="UPA00782"/>
<dbReference type="Gene3D" id="6.10.250.1090">
    <property type="match status" value="1"/>
</dbReference>
<dbReference type="OrthoDB" id="9800746at2"/>
<dbReference type="AlphaFoldDB" id="A0A1C2FYA4"/>
<evidence type="ECO:0000313" key="8">
    <source>
        <dbReference type="EMBL" id="RCN56768.1"/>
    </source>
</evidence>
<evidence type="ECO:0000256" key="5">
    <source>
        <dbReference type="ARBA" id="ARBA00023231"/>
    </source>
</evidence>
<dbReference type="GO" id="GO:0016163">
    <property type="term" value="F:nitrogenase activity"/>
    <property type="evidence" value="ECO:0007669"/>
    <property type="project" value="InterPro"/>
</dbReference>
<keyword evidence="9" id="KW-1185">Reference proteome</keyword>
<comment type="pathway">
    <text evidence="2">Cofactor biosynthesis; Fe-Mo cofactor biosynthesis.</text>
</comment>
<keyword evidence="5 6" id="KW-0535">Nitrogen fixation</keyword>
<accession>A0A1C2FYA4</accession>
<sequence length="471" mass="49545">MTAPAATRDRATGPATKACTVNPLKMSQPLGAALAFLGIAGSMPVFHGSQGCTAFGLVLFVRHFRESIPLQTTAMNEVTTILGGGENIEKALLNIHKRAKPAFIGIASTGLTETKGDDVAGDLRLIKDAHPELDMPIVYVSTPDYQGAFQDGWAKAVTAIIESLVTPAATVKGQVTILPGCHVTPGDIAELRDIVTAFGLSPIILPDLSGSLDGHVPGDFSPTSLGGTTPVEIARIGASEFALAIGEQMRPAARALAAKAGVPTRIFDSLTGLGAADDLFASLSALSGRPVPDKYRRERSQLVDAMLDAHFFFGGKRVAIGAEPDLLWALGAWCKDMGCEIAAAVTTTDSPVLTRLAADGVRLGDLEDLEGQAADCELLITHSHGRQAAQRLGIPFLRMGLPIFDRLGAAHRVIVGYKGTRDLVFEVGNIFLANTHELRPDDEVPGVRDDHCQGSPAGERACASPCRPDIP</sequence>
<feature type="region of interest" description="Disordered" evidence="7">
    <location>
        <begin position="442"/>
        <end position="471"/>
    </location>
</feature>
<name>A0A1C2FYA4_9GAMM</name>
<dbReference type="EMBL" id="PSYR01000002">
    <property type="protein sequence ID" value="RCN56768.1"/>
    <property type="molecule type" value="Genomic_DNA"/>
</dbReference>
<dbReference type="Proteomes" id="UP000253250">
    <property type="component" value="Unassembled WGS sequence"/>
</dbReference>
<dbReference type="Gene3D" id="3.40.50.1980">
    <property type="entry name" value="Nitrogenase molybdenum iron protein domain"/>
    <property type="match status" value="3"/>
</dbReference>
<dbReference type="Pfam" id="PF00148">
    <property type="entry name" value="Oxidored_nitro"/>
    <property type="match status" value="1"/>
</dbReference>
<dbReference type="InterPro" id="IPR050152">
    <property type="entry name" value="ChlB/BchB/BchZ"/>
</dbReference>
<reference evidence="8 9" key="1">
    <citation type="submission" date="2018-02" db="EMBL/GenBank/DDBJ databases">
        <title>Insights into the biology of acidophilic members of the Acidiferrobacteraceae family derived from comparative genomic analyses.</title>
        <authorList>
            <person name="Issotta F."/>
            <person name="Thyssen C."/>
            <person name="Mena C."/>
            <person name="Moya A."/>
            <person name="Bellenberg S."/>
            <person name="Sproer C."/>
            <person name="Covarrubias P.C."/>
            <person name="Sand W."/>
            <person name="Quatrini R."/>
            <person name="Vera M."/>
        </authorList>
    </citation>
    <scope>NUCLEOTIDE SEQUENCE [LARGE SCALE GENOMIC DNA]</scope>
    <source>
        <strain evidence="9">m-1</strain>
    </source>
</reference>
<comment type="function">
    <text evidence="1">This protein may play a role in the biosynthesis of the prosthetic group of nitrogenase (FeMo cofactor).</text>
</comment>
<dbReference type="RefSeq" id="WP_065972022.1">
    <property type="nucleotide sequence ID" value="NZ_CP080624.1"/>
</dbReference>
<dbReference type="InterPro" id="IPR000510">
    <property type="entry name" value="Nase/OxRdtase_comp1"/>
</dbReference>
<evidence type="ECO:0000256" key="7">
    <source>
        <dbReference type="SAM" id="MobiDB-lite"/>
    </source>
</evidence>
<organism evidence="8 9">
    <name type="scientific">Acidiferrobacter thiooxydans</name>
    <dbReference type="NCBI Taxonomy" id="163359"/>
    <lineage>
        <taxon>Bacteria</taxon>
        <taxon>Pseudomonadati</taxon>
        <taxon>Pseudomonadota</taxon>
        <taxon>Gammaproteobacteria</taxon>
        <taxon>Acidiferrobacterales</taxon>
        <taxon>Acidiferrobacteraceae</taxon>
        <taxon>Acidiferrobacter</taxon>
    </lineage>
</organism>
<dbReference type="STRING" id="163359.A9R16_04010"/>
<evidence type="ECO:0000256" key="6">
    <source>
        <dbReference type="RuleBase" id="RU004021"/>
    </source>
</evidence>
<evidence type="ECO:0000256" key="3">
    <source>
        <dbReference type="ARBA" id="ARBA00011002"/>
    </source>
</evidence>
<evidence type="ECO:0000313" key="9">
    <source>
        <dbReference type="Proteomes" id="UP000253250"/>
    </source>
</evidence>
<comment type="similarity">
    <text evidence="3 6">Belongs to the NifD/NifK/NifE/NifN family.</text>
</comment>